<protein>
    <submittedName>
        <fullName evidence="2">Glycerophosphoryl diester phosphodiesterase</fullName>
    </submittedName>
</protein>
<dbReference type="InterPro" id="IPR030395">
    <property type="entry name" value="GP_PDE_dom"/>
</dbReference>
<feature type="domain" description="GP-PDE" evidence="1">
    <location>
        <begin position="1"/>
        <end position="228"/>
    </location>
</feature>
<sequence>MQVFAHRGASGYAPENTLAAIKKAVQLGSTAIEIDVHNVEGQLYVFHDRRLDGKSTGTGLIEEVSQAYLATVRVGAEPIPTLWELLAYLQHFDCIVNIELKGMNSLTPFLSLYPNILSKLNFSADKLLISSFNHHFVASVKQQFPQALVAPLIEGIPVDNAALVSQLQAYSLHLSLSFITSDIVIDAHQRGAKVYVYTVDDAADIAYLAKLGVDGIFSNYPDISQQVIEQLSRKAHTLYSSIQVT</sequence>
<dbReference type="SUPFAM" id="SSF51695">
    <property type="entry name" value="PLC-like phosphodiesterases"/>
    <property type="match status" value="1"/>
</dbReference>
<dbReference type="Gene3D" id="3.20.20.190">
    <property type="entry name" value="Phosphatidylinositol (PI) phosphodiesterase"/>
    <property type="match status" value="1"/>
</dbReference>
<comment type="caution">
    <text evidence="2">The sequence shown here is derived from an EMBL/GenBank/DDBJ whole genome shotgun (WGS) entry which is preliminary data.</text>
</comment>
<accession>A0ABQ4PCL6</accession>
<organism evidence="2 3">
    <name type="scientific">Shewanella algidipiscicola</name>
    <dbReference type="NCBI Taxonomy" id="614070"/>
    <lineage>
        <taxon>Bacteria</taxon>
        <taxon>Pseudomonadati</taxon>
        <taxon>Pseudomonadota</taxon>
        <taxon>Gammaproteobacteria</taxon>
        <taxon>Alteromonadales</taxon>
        <taxon>Shewanellaceae</taxon>
        <taxon>Shewanella</taxon>
    </lineage>
</organism>
<reference evidence="2 3" key="1">
    <citation type="submission" date="2021-05" db="EMBL/GenBank/DDBJ databases">
        <title>Molecular characterization for Shewanella algae harboring chromosomal blaOXA-55-like strains isolated from clinical and environment sample.</title>
        <authorList>
            <person name="Ohama Y."/>
            <person name="Aoki K."/>
            <person name="Harada S."/>
            <person name="Moriya K."/>
            <person name="Ishii Y."/>
            <person name="Tateda K."/>
        </authorList>
    </citation>
    <scope>NUCLEOTIDE SEQUENCE [LARGE SCALE GENOMIC DNA]</scope>
    <source>
        <strain evidence="2 3">LMG 23746</strain>
    </source>
</reference>
<dbReference type="PANTHER" id="PTHR46211:SF1">
    <property type="entry name" value="GLYCEROPHOSPHODIESTER PHOSPHODIESTERASE, CYTOPLASMIC"/>
    <property type="match status" value="1"/>
</dbReference>
<evidence type="ECO:0000259" key="1">
    <source>
        <dbReference type="PROSITE" id="PS51704"/>
    </source>
</evidence>
<proteinExistence type="predicted"/>
<keyword evidence="3" id="KW-1185">Reference proteome</keyword>
<dbReference type="PROSITE" id="PS51704">
    <property type="entry name" value="GP_PDE"/>
    <property type="match status" value="1"/>
</dbReference>
<dbReference type="Proteomes" id="UP000761574">
    <property type="component" value="Unassembled WGS sequence"/>
</dbReference>
<dbReference type="InterPro" id="IPR017946">
    <property type="entry name" value="PLC-like_Pdiesterase_TIM-brl"/>
</dbReference>
<gene>
    <name evidence="2" type="ORF">TUM4630_13010</name>
</gene>
<dbReference type="EMBL" id="BPFB01000012">
    <property type="protein sequence ID" value="GIU45292.1"/>
    <property type="molecule type" value="Genomic_DNA"/>
</dbReference>
<dbReference type="RefSeq" id="WP_119978220.1">
    <property type="nucleotide sequence ID" value="NZ_BPFB01000012.1"/>
</dbReference>
<dbReference type="Pfam" id="PF03009">
    <property type="entry name" value="GDPD"/>
    <property type="match status" value="1"/>
</dbReference>
<name>A0ABQ4PCL6_9GAMM</name>
<evidence type="ECO:0000313" key="2">
    <source>
        <dbReference type="EMBL" id="GIU45292.1"/>
    </source>
</evidence>
<evidence type="ECO:0000313" key="3">
    <source>
        <dbReference type="Proteomes" id="UP000761574"/>
    </source>
</evidence>
<dbReference type="PANTHER" id="PTHR46211">
    <property type="entry name" value="GLYCEROPHOSPHORYL DIESTER PHOSPHODIESTERASE"/>
    <property type="match status" value="1"/>
</dbReference>